<evidence type="ECO:0000313" key="1">
    <source>
        <dbReference type="EMBL" id="CAA0129773.1"/>
    </source>
</evidence>
<evidence type="ECO:0000313" key="2">
    <source>
        <dbReference type="Proteomes" id="UP000433050"/>
    </source>
</evidence>
<reference evidence="1 2" key="1">
    <citation type="submission" date="2019-12" db="EMBL/GenBank/DDBJ databases">
        <authorList>
            <person name="Reyes-Prieto M."/>
        </authorList>
    </citation>
    <scope>NUCLEOTIDE SEQUENCE [LARGE SCALE GENOMIC DNA]</scope>
    <source>
        <strain evidence="1">HF14-78462</strain>
    </source>
</reference>
<organism evidence="1 2">
    <name type="scientific">Starkeya nomas</name>
    <dbReference type="NCBI Taxonomy" id="2666134"/>
    <lineage>
        <taxon>Bacteria</taxon>
        <taxon>Pseudomonadati</taxon>
        <taxon>Pseudomonadota</taxon>
        <taxon>Alphaproteobacteria</taxon>
        <taxon>Hyphomicrobiales</taxon>
        <taxon>Xanthobacteraceae</taxon>
        <taxon>Starkeya</taxon>
    </lineage>
</organism>
<dbReference type="Proteomes" id="UP000433050">
    <property type="component" value="Unassembled WGS sequence"/>
</dbReference>
<dbReference type="AlphaFoldDB" id="A0A5S9R481"/>
<accession>A0A5S9R481</accession>
<proteinExistence type="predicted"/>
<gene>
    <name evidence="1" type="ORF">STARVERO_04530</name>
</gene>
<protein>
    <submittedName>
        <fullName evidence="1">Uncharacterized protein</fullName>
    </submittedName>
</protein>
<dbReference type="EMBL" id="CACSAS010000038">
    <property type="protein sequence ID" value="CAA0129773.1"/>
    <property type="molecule type" value="Genomic_DNA"/>
</dbReference>
<sequence>MHGGADLSDGRHLTALDHVVSAGNSAVLRGDLLGDRGQVRRRRLVEHGAAANKVHLVVVARLIERTQRPAHRLDHTRGAVLAFTGGAGNEAAQLRHIVGGDIAARDADADRDVAGEIHALNDPFRHAPHVAGRVDEAFGQRDRAGLGVDHHGRAVEAIAVAPDHVTDPRCSGADDRLHLIAFGRLRIGPATEDEPGEVGHGREPVMGVGKALVLKGHVRTSAGRRRAHARCARTRC</sequence>
<name>A0A5S9R481_9HYPH</name>
<keyword evidence="2" id="KW-1185">Reference proteome</keyword>